<evidence type="ECO:0000256" key="1">
    <source>
        <dbReference type="SAM" id="SignalP"/>
    </source>
</evidence>
<dbReference type="Proteomes" id="UP000515145">
    <property type="component" value="Chromosome 8"/>
</dbReference>
<dbReference type="AlphaFoldDB" id="A0A6P7IL16"/>
<dbReference type="Gene3D" id="2.60.120.40">
    <property type="match status" value="1"/>
</dbReference>
<gene>
    <name evidence="3" type="primary">LOC114440571</name>
</gene>
<evidence type="ECO:0000313" key="2">
    <source>
        <dbReference type="Proteomes" id="UP000515145"/>
    </source>
</evidence>
<dbReference type="RefSeq" id="XP_028268875.1">
    <property type="nucleotide sequence ID" value="XM_028413074.1"/>
</dbReference>
<dbReference type="OrthoDB" id="9904331at2759"/>
<dbReference type="SUPFAM" id="SSF49842">
    <property type="entry name" value="TNF-like"/>
    <property type="match status" value="1"/>
</dbReference>
<feature type="chain" id="PRO_5028055894" evidence="1">
    <location>
        <begin position="19"/>
        <end position="202"/>
    </location>
</feature>
<keyword evidence="2" id="KW-1185">Reference proteome</keyword>
<keyword evidence="1" id="KW-0732">Signal</keyword>
<dbReference type="GeneID" id="114440571"/>
<organism evidence="2 3">
    <name type="scientific">Parambassis ranga</name>
    <name type="common">Indian glassy fish</name>
    <dbReference type="NCBI Taxonomy" id="210632"/>
    <lineage>
        <taxon>Eukaryota</taxon>
        <taxon>Metazoa</taxon>
        <taxon>Chordata</taxon>
        <taxon>Craniata</taxon>
        <taxon>Vertebrata</taxon>
        <taxon>Euteleostomi</taxon>
        <taxon>Actinopterygii</taxon>
        <taxon>Neopterygii</taxon>
        <taxon>Teleostei</taxon>
        <taxon>Neoteleostei</taxon>
        <taxon>Acanthomorphata</taxon>
        <taxon>Ovalentaria</taxon>
        <taxon>Ambassidae</taxon>
        <taxon>Parambassis</taxon>
    </lineage>
</organism>
<reference evidence="3" key="1">
    <citation type="submission" date="2025-08" db="UniProtKB">
        <authorList>
            <consortium name="RefSeq"/>
        </authorList>
    </citation>
    <scope>IDENTIFICATION</scope>
</reference>
<dbReference type="InParanoid" id="A0A6P7IL16"/>
<name>A0A6P7IL16_9TELE</name>
<protein>
    <submittedName>
        <fullName evidence="3">Uncharacterized protein LOC114440571 isoform X1</fullName>
    </submittedName>
</protein>
<proteinExistence type="predicted"/>
<accession>A0A6P7IL16</accession>
<sequence length="202" mass="22402">MLFFCVVLTVAELLLVVGLQLVSDIERTIHEVWFGRCLEPSQNSSAVEPQHKMQSQEPKTSSFPSDNGYVLGKGKMVTFKATEDNSSLKWTSLNPDTGVISKEGKSLTILRDGYYFLSLRVTLSLCKGSQSEKLEHKVHLMWQDTVLLEGWINTKTNSTGVLSKVKELSAGGTLEVRIIPPATCIQDSEAVTHLDIIYMAKP</sequence>
<dbReference type="InterPro" id="IPR008983">
    <property type="entry name" value="Tumour_necrosis_fac-like_dom"/>
</dbReference>
<evidence type="ECO:0000313" key="3">
    <source>
        <dbReference type="RefSeq" id="XP_028268875.1"/>
    </source>
</evidence>
<feature type="signal peptide" evidence="1">
    <location>
        <begin position="1"/>
        <end position="18"/>
    </location>
</feature>